<evidence type="ECO:0000313" key="2">
    <source>
        <dbReference type="Proteomes" id="UP000034805"/>
    </source>
</evidence>
<reference evidence="1 2" key="1">
    <citation type="submission" date="2015-08" db="EMBL/GenBank/DDBJ databases">
        <title>The genome of the Asian arowana (Scleropages formosus).</title>
        <authorList>
            <person name="Tan M.H."/>
            <person name="Gan H.M."/>
            <person name="Croft L.J."/>
            <person name="Austin C.M."/>
        </authorList>
    </citation>
    <scope>NUCLEOTIDE SEQUENCE [LARGE SCALE GENOMIC DNA]</scope>
    <source>
        <strain evidence="1">Aro1</strain>
    </source>
</reference>
<proteinExistence type="predicted"/>
<dbReference type="AlphaFoldDB" id="A0A0P7VAX9"/>
<dbReference type="Proteomes" id="UP000034805">
    <property type="component" value="Unassembled WGS sequence"/>
</dbReference>
<dbReference type="GO" id="GO:0032502">
    <property type="term" value="P:developmental process"/>
    <property type="evidence" value="ECO:0007669"/>
    <property type="project" value="TreeGrafter"/>
</dbReference>
<dbReference type="STRING" id="113540.ENSSFOP00015014956"/>
<dbReference type="GO" id="GO:0060271">
    <property type="term" value="P:cilium assembly"/>
    <property type="evidence" value="ECO:0007669"/>
    <property type="project" value="InterPro"/>
</dbReference>
<dbReference type="GO" id="GO:0005634">
    <property type="term" value="C:nucleus"/>
    <property type="evidence" value="ECO:0007669"/>
    <property type="project" value="TreeGrafter"/>
</dbReference>
<dbReference type="InterPro" id="IPR002423">
    <property type="entry name" value="Cpn60/GroEL/TCP-1"/>
</dbReference>
<name>A0A0P7VAX9_SCLFO</name>
<dbReference type="PANTHER" id="PTHR46787">
    <property type="entry name" value="SYNDROMES PUTATIVE CHAPERONIN-RELATED"/>
    <property type="match status" value="1"/>
</dbReference>
<dbReference type="Pfam" id="PF00118">
    <property type="entry name" value="Cpn60_TCP1"/>
    <property type="match status" value="2"/>
</dbReference>
<dbReference type="GO" id="GO:0005524">
    <property type="term" value="F:ATP binding"/>
    <property type="evidence" value="ECO:0007669"/>
    <property type="project" value="InterPro"/>
</dbReference>
<dbReference type="InterPro" id="IPR028790">
    <property type="entry name" value="MKKS"/>
</dbReference>
<dbReference type="GO" id="GO:1902636">
    <property type="term" value="C:kinociliary basal body"/>
    <property type="evidence" value="ECO:0007669"/>
    <property type="project" value="TreeGrafter"/>
</dbReference>
<dbReference type="GO" id="GO:0005737">
    <property type="term" value="C:cytoplasm"/>
    <property type="evidence" value="ECO:0007669"/>
    <property type="project" value="TreeGrafter"/>
</dbReference>
<dbReference type="PANTHER" id="PTHR46787:SF1">
    <property type="entry name" value="MOLECULAR CHAPERONE MKKS"/>
    <property type="match status" value="1"/>
</dbReference>
<accession>A0A0P7VAX9</accession>
<dbReference type="SUPFAM" id="SSF48592">
    <property type="entry name" value="GroEL equatorial domain-like"/>
    <property type="match status" value="1"/>
</dbReference>
<dbReference type="InterPro" id="IPR027409">
    <property type="entry name" value="GroEL-like_apical_dom_sf"/>
</dbReference>
<dbReference type="InterPro" id="IPR027413">
    <property type="entry name" value="GROEL-like_equatorial_sf"/>
</dbReference>
<dbReference type="InterPro" id="IPR027410">
    <property type="entry name" value="TCP-1-like_intermed_sf"/>
</dbReference>
<protein>
    <submittedName>
        <fullName evidence="1">McKusick-Kaufman/Bardet-Biedl syndromes putative chaperonin</fullName>
    </submittedName>
</protein>
<organism evidence="1 2">
    <name type="scientific">Scleropages formosus</name>
    <name type="common">Asian bonytongue</name>
    <name type="synonym">Osteoglossum formosum</name>
    <dbReference type="NCBI Taxonomy" id="113540"/>
    <lineage>
        <taxon>Eukaryota</taxon>
        <taxon>Metazoa</taxon>
        <taxon>Chordata</taxon>
        <taxon>Craniata</taxon>
        <taxon>Vertebrata</taxon>
        <taxon>Euteleostomi</taxon>
        <taxon>Actinopterygii</taxon>
        <taxon>Neopterygii</taxon>
        <taxon>Teleostei</taxon>
        <taxon>Osteoglossocephala</taxon>
        <taxon>Osteoglossomorpha</taxon>
        <taxon>Osteoglossiformes</taxon>
        <taxon>Osteoglossidae</taxon>
        <taxon>Scleropages</taxon>
    </lineage>
</organism>
<evidence type="ECO:0000313" key="1">
    <source>
        <dbReference type="EMBL" id="KPP79524.1"/>
    </source>
</evidence>
<gene>
    <name evidence="1" type="ORF">Z043_100899</name>
</gene>
<dbReference type="GO" id="GO:0051082">
    <property type="term" value="F:unfolded protein binding"/>
    <property type="evidence" value="ECO:0007669"/>
    <property type="project" value="InterPro"/>
</dbReference>
<sequence>MSRLSKKQPSVCTAAPLTDSNVSQKLAVLHQILTSCLGPSGRLKQIHNDVGGHVLTTSTSSVLLKAVQLSHPVPKLLAAAVLNHTSRFGDCGLFAGVLCSALLVEARRLMVEPPAVATVYRQLLGLCTTYLTQEDCSCKVRVEFSSSRDLLTLTRSVLTSKPACMLTQVEAEHIVLQVVQAFLLTVPSSTTDVERLGADLRVALFSTSLAGDLAEEGDGSLEVHGETIVEEAVLQQLLELGEQLVTDGVRLLACQKVVHPVLRHMLRGRGLVVAERLGLALMEPFVQMTGMEKAEPAVLTSLSSAQPVATFQVAVPFSCYGCVGTLGVHRCGSRELLHLLPAGDPAVCTLVLCHRSETSLDELKVTCQTAEQVLRQTLKEPSALLGGGCTESHLASYIRHKSKTVVTQATSDLGCSRSDYLLAAEGFCHSLEATARALESDTTVSLMDLCHAHRWPTSAAPPPGVSWAELVGSCGCGLISGQSNMEWTPLGTGHEPFPPAPLINTASQPHVLDSFPAKLNALQVAVETANLILDLKYIIQDKNELFSSCQSGV</sequence>
<dbReference type="EMBL" id="JARO02000188">
    <property type="protein sequence ID" value="KPP79524.1"/>
    <property type="molecule type" value="Genomic_DNA"/>
</dbReference>
<dbReference type="GO" id="GO:0051131">
    <property type="term" value="P:chaperone-mediated protein complex assembly"/>
    <property type="evidence" value="ECO:0007669"/>
    <property type="project" value="TreeGrafter"/>
</dbReference>
<dbReference type="Gene3D" id="3.30.260.10">
    <property type="entry name" value="TCP-1-like chaperonin intermediate domain"/>
    <property type="match status" value="1"/>
</dbReference>
<comment type="caution">
    <text evidence="1">The sequence shown here is derived from an EMBL/GenBank/DDBJ whole genome shotgun (WGS) entry which is preliminary data.</text>
</comment>
<dbReference type="GO" id="GO:0006457">
    <property type="term" value="P:protein folding"/>
    <property type="evidence" value="ECO:0007669"/>
    <property type="project" value="InterPro"/>
</dbReference>
<dbReference type="SUPFAM" id="SSF52029">
    <property type="entry name" value="GroEL apical domain-like"/>
    <property type="match status" value="1"/>
</dbReference>
<dbReference type="Gene3D" id="1.10.560.10">
    <property type="entry name" value="GroEL-like equatorial domain"/>
    <property type="match status" value="2"/>
</dbReference>